<gene>
    <name evidence="8" type="ORF">Taro_030735</name>
</gene>
<proteinExistence type="predicted"/>
<accession>A0A843VWY9</accession>
<evidence type="ECO:0000313" key="9">
    <source>
        <dbReference type="Proteomes" id="UP000652761"/>
    </source>
</evidence>
<comment type="caution">
    <text evidence="8">The sequence shown here is derived from an EMBL/GenBank/DDBJ whole genome shotgun (WGS) entry which is preliminary data.</text>
</comment>
<evidence type="ECO:0000256" key="1">
    <source>
        <dbReference type="ARBA" id="ARBA00022723"/>
    </source>
</evidence>
<name>A0A843VWY9_COLES</name>
<feature type="non-terminal residue" evidence="8">
    <location>
        <position position="326"/>
    </location>
</feature>
<dbReference type="EMBL" id="NMUH01002129">
    <property type="protein sequence ID" value="MQL98030.1"/>
    <property type="molecule type" value="Genomic_DNA"/>
</dbReference>
<protein>
    <recommendedName>
        <fullName evidence="7">AIPP2-like SPOC-like domain-containing protein</fullName>
    </recommendedName>
</protein>
<evidence type="ECO:0000256" key="2">
    <source>
        <dbReference type="ARBA" id="ARBA00022771"/>
    </source>
</evidence>
<evidence type="ECO:0000256" key="5">
    <source>
        <dbReference type="ARBA" id="ARBA00023163"/>
    </source>
</evidence>
<feature type="compositionally biased region" description="Basic and acidic residues" evidence="6">
    <location>
        <begin position="1"/>
        <end position="14"/>
    </location>
</feature>
<dbReference type="InterPro" id="IPR049914">
    <property type="entry name" value="PHD1-3/5-6"/>
</dbReference>
<dbReference type="GO" id="GO:0140566">
    <property type="term" value="F:histone reader activity"/>
    <property type="evidence" value="ECO:0007669"/>
    <property type="project" value="InterPro"/>
</dbReference>
<evidence type="ECO:0000256" key="6">
    <source>
        <dbReference type="SAM" id="MobiDB-lite"/>
    </source>
</evidence>
<reference evidence="8" key="1">
    <citation type="submission" date="2017-07" db="EMBL/GenBank/DDBJ databases">
        <title>Taro Niue Genome Assembly and Annotation.</title>
        <authorList>
            <person name="Atibalentja N."/>
            <person name="Keating K."/>
            <person name="Fields C.J."/>
        </authorList>
    </citation>
    <scope>NUCLEOTIDE SEQUENCE</scope>
    <source>
        <strain evidence="8">Niue_2</strain>
        <tissue evidence="8">Leaf</tissue>
    </source>
</reference>
<dbReference type="OrthoDB" id="787165at2759"/>
<dbReference type="PANTHER" id="PTHR33304:SF49">
    <property type="entry name" value="OS12G0161500 PROTEIN"/>
    <property type="match status" value="1"/>
</dbReference>
<keyword evidence="5" id="KW-0804">Transcription</keyword>
<dbReference type="Proteomes" id="UP000652761">
    <property type="component" value="Unassembled WGS sequence"/>
</dbReference>
<organism evidence="8 9">
    <name type="scientific">Colocasia esculenta</name>
    <name type="common">Wild taro</name>
    <name type="synonym">Arum esculentum</name>
    <dbReference type="NCBI Taxonomy" id="4460"/>
    <lineage>
        <taxon>Eukaryota</taxon>
        <taxon>Viridiplantae</taxon>
        <taxon>Streptophyta</taxon>
        <taxon>Embryophyta</taxon>
        <taxon>Tracheophyta</taxon>
        <taxon>Spermatophyta</taxon>
        <taxon>Magnoliopsida</taxon>
        <taxon>Liliopsida</taxon>
        <taxon>Araceae</taxon>
        <taxon>Aroideae</taxon>
        <taxon>Colocasieae</taxon>
        <taxon>Colocasia</taxon>
    </lineage>
</organism>
<dbReference type="AlphaFoldDB" id="A0A843VWY9"/>
<keyword evidence="9" id="KW-1185">Reference proteome</keyword>
<evidence type="ECO:0000256" key="4">
    <source>
        <dbReference type="ARBA" id="ARBA00023015"/>
    </source>
</evidence>
<dbReference type="GO" id="GO:0034244">
    <property type="term" value="P:negative regulation of transcription elongation by RNA polymerase II"/>
    <property type="evidence" value="ECO:0007669"/>
    <property type="project" value="InterPro"/>
</dbReference>
<dbReference type="GO" id="GO:0008270">
    <property type="term" value="F:zinc ion binding"/>
    <property type="evidence" value="ECO:0007669"/>
    <property type="project" value="UniProtKB-KW"/>
</dbReference>
<dbReference type="Pfam" id="PF23121">
    <property type="entry name" value="SPOC_AIPP2"/>
    <property type="match status" value="1"/>
</dbReference>
<sequence length="326" mass="36144">MIKESKPVDIKQEDLSSPTEKNGVHLGIEKSECLGDEGEDRKMKKKRKLIIDDESDEDAPPVPVDKFTDGIRSITQDKLHLPSHRDYSMGTAQPDKPLPDSAAECYSYNPVSPIAHPVWRGYFNVCDRKYGPAVAHLSNGACEKACDAADMLPQVLHFERLPRLEAWPESFKCSGPTKNNIAVYFFPGDVRAEAVFEQLLRDVIKKDLTLKVTVHKAELLVFPSMLNEVTEKPTGESEAACLTGRASRDRLSYESSHFIEILKKPDMGTFNSNMEFNLSGEYQGDSLAACLELFPLGAEDLGIAGKVQGSNEVDIELGLETVKGRK</sequence>
<keyword evidence="2" id="KW-0863">Zinc-finger</keyword>
<keyword evidence="4" id="KW-0805">Transcription regulation</keyword>
<keyword evidence="1" id="KW-0479">Metal-binding</keyword>
<evidence type="ECO:0000259" key="7">
    <source>
        <dbReference type="Pfam" id="PF23121"/>
    </source>
</evidence>
<feature type="domain" description="AIPP2-like SPOC-like" evidence="7">
    <location>
        <begin position="119"/>
        <end position="226"/>
    </location>
</feature>
<keyword evidence="3" id="KW-0862">Zinc</keyword>
<feature type="region of interest" description="Disordered" evidence="6">
    <location>
        <begin position="1"/>
        <end position="98"/>
    </location>
</feature>
<dbReference type="InterPro" id="IPR056280">
    <property type="entry name" value="AIPP2-like_SPOC"/>
</dbReference>
<dbReference type="PANTHER" id="PTHR33304">
    <property type="match status" value="1"/>
</dbReference>
<evidence type="ECO:0000256" key="3">
    <source>
        <dbReference type="ARBA" id="ARBA00022833"/>
    </source>
</evidence>
<feature type="compositionally biased region" description="Basic and acidic residues" evidence="6">
    <location>
        <begin position="75"/>
        <end position="87"/>
    </location>
</feature>
<evidence type="ECO:0000313" key="8">
    <source>
        <dbReference type="EMBL" id="MQL98030.1"/>
    </source>
</evidence>